<dbReference type="SUPFAM" id="SSF103657">
    <property type="entry name" value="BAR/IMD domain-like"/>
    <property type="match status" value="1"/>
</dbReference>
<dbReference type="InterPro" id="IPR036034">
    <property type="entry name" value="PDZ_sf"/>
</dbReference>
<gene>
    <name evidence="4" type="ORF">LAMO00422_LOCUS1819</name>
</gene>
<reference evidence="4" key="1">
    <citation type="submission" date="2021-01" db="EMBL/GenBank/DDBJ databases">
        <authorList>
            <person name="Corre E."/>
            <person name="Pelletier E."/>
            <person name="Niang G."/>
            <person name="Scheremetjew M."/>
            <person name="Finn R."/>
            <person name="Kale V."/>
            <person name="Holt S."/>
            <person name="Cochrane G."/>
            <person name="Meng A."/>
            <person name="Brown T."/>
            <person name="Cohen L."/>
        </authorList>
    </citation>
    <scope>NUCLEOTIDE SEQUENCE</scope>
    <source>
        <strain evidence="4">CCMP2058</strain>
    </source>
</reference>
<dbReference type="SMART" id="SM00233">
    <property type="entry name" value="PH"/>
    <property type="match status" value="1"/>
</dbReference>
<dbReference type="EMBL" id="HBEM01002545">
    <property type="protein sequence ID" value="CAD8431755.1"/>
    <property type="molecule type" value="Transcribed_RNA"/>
</dbReference>
<evidence type="ECO:0000313" key="4">
    <source>
        <dbReference type="EMBL" id="CAD8431755.1"/>
    </source>
</evidence>
<dbReference type="Gene3D" id="1.20.1270.60">
    <property type="entry name" value="Arfaptin homology (AH) domain/BAR domain"/>
    <property type="match status" value="1"/>
</dbReference>
<feature type="compositionally biased region" description="Basic and acidic residues" evidence="1">
    <location>
        <begin position="1"/>
        <end position="10"/>
    </location>
</feature>
<evidence type="ECO:0000259" key="2">
    <source>
        <dbReference type="PROSITE" id="PS50003"/>
    </source>
</evidence>
<dbReference type="AlphaFoldDB" id="A0A7S0CRB9"/>
<evidence type="ECO:0008006" key="5">
    <source>
        <dbReference type="Google" id="ProtNLM"/>
    </source>
</evidence>
<dbReference type="Gene3D" id="2.30.42.10">
    <property type="match status" value="1"/>
</dbReference>
<protein>
    <recommendedName>
        <fullName evidence="5">PH domain-containing protein</fullName>
    </recommendedName>
</protein>
<dbReference type="InterPro" id="IPR011993">
    <property type="entry name" value="PH-like_dom_sf"/>
</dbReference>
<dbReference type="PROSITE" id="PS50106">
    <property type="entry name" value="PDZ"/>
    <property type="match status" value="1"/>
</dbReference>
<feature type="compositionally biased region" description="Polar residues" evidence="1">
    <location>
        <begin position="17"/>
        <end position="26"/>
    </location>
</feature>
<feature type="compositionally biased region" description="Basic and acidic residues" evidence="1">
    <location>
        <begin position="183"/>
        <end position="192"/>
    </location>
</feature>
<accession>A0A7S0CRB9</accession>
<dbReference type="SUPFAM" id="SSF50156">
    <property type="entry name" value="PDZ domain-like"/>
    <property type="match status" value="1"/>
</dbReference>
<dbReference type="Gene3D" id="2.30.29.30">
    <property type="entry name" value="Pleckstrin-homology domain (PH domain)/Phosphotyrosine-binding domain (PTB)"/>
    <property type="match status" value="1"/>
</dbReference>
<evidence type="ECO:0000256" key="1">
    <source>
        <dbReference type="SAM" id="MobiDB-lite"/>
    </source>
</evidence>
<dbReference type="InterPro" id="IPR001849">
    <property type="entry name" value="PH_domain"/>
</dbReference>
<sequence length="694" mass="76775">MKTDIPDLPKRPPPVKTQFSNPNLITGMSGGLGSAGIPTSAGDNMTSSLNHPPRASGEFIMPSAHANPFALGDDTEGEATDYTADHKGDRSIRTARENTSQNQSVKDKESSKKFSEGVTDKGHISVHNGPDSANSAGTVTMDGDEKVANEEKKPPMSVVSLAKKQAQEADKEGDGQGMATKQELQDDVKDPELSGETSYEKICSSMRGVVRTVEISDKTMDSDLVKEEKYWVAQQLAFDRLYQRVLAGQRTLNDFAALLKKMQRAAASAAKYLSMQGQWESLGEFEGLGMQKVCVAQQELIKSLGDYYETLQSDLYTKPMAEASAAAKDIGVFAAKIQKEANQINNTIKKQRDLATKKWGNYKWAVAKRHRSMEQQKIMKGSDDPYLYFVAYKREILKLHRLQESYNNNMAKMMAEFETREYQRFRCVRNLMLGLISTQKSLFDNAHIMCAQEIGKLSEVNLEADVLRFRQSGGLLHDASTIVIEFMPTAFGIDFKGNRISNVLPGAQAAKLGVQVGWRILNINGKAAPTTHKEIASVLQNLKKVGKPISVRFGKNQECMIFSSPPPRRRTQHIAILSNSELATVGDLSRMSRTIGFTSWTKMHCVITCSGILHILNNAESTSPHSSILLHASTVRLAPKVDQYAFEIEEATGGFFSGQRVHTFRTKTEGALVDWVCEIKKFLKSAKLGIKPTK</sequence>
<feature type="compositionally biased region" description="Basic and acidic residues" evidence="1">
    <location>
        <begin position="83"/>
        <end position="96"/>
    </location>
</feature>
<dbReference type="InterPro" id="IPR001478">
    <property type="entry name" value="PDZ"/>
</dbReference>
<feature type="domain" description="PH" evidence="2">
    <location>
        <begin position="581"/>
        <end position="684"/>
    </location>
</feature>
<feature type="region of interest" description="Disordered" evidence="1">
    <location>
        <begin position="1"/>
        <end position="197"/>
    </location>
</feature>
<feature type="compositionally biased region" description="Basic and acidic residues" evidence="1">
    <location>
        <begin position="105"/>
        <end position="123"/>
    </location>
</feature>
<organism evidence="4">
    <name type="scientific">Amorphochlora amoebiformis</name>
    <dbReference type="NCBI Taxonomy" id="1561963"/>
    <lineage>
        <taxon>Eukaryota</taxon>
        <taxon>Sar</taxon>
        <taxon>Rhizaria</taxon>
        <taxon>Cercozoa</taxon>
        <taxon>Chlorarachniophyceae</taxon>
        <taxon>Amorphochlora</taxon>
    </lineage>
</organism>
<name>A0A7S0CRB9_9EUKA</name>
<feature type="compositionally biased region" description="Basic and acidic residues" evidence="1">
    <location>
        <begin position="165"/>
        <end position="174"/>
    </location>
</feature>
<dbReference type="SUPFAM" id="SSF50729">
    <property type="entry name" value="PH domain-like"/>
    <property type="match status" value="1"/>
</dbReference>
<dbReference type="PROSITE" id="PS50003">
    <property type="entry name" value="PH_DOMAIN"/>
    <property type="match status" value="1"/>
</dbReference>
<feature type="compositionally biased region" description="Polar residues" evidence="1">
    <location>
        <begin position="41"/>
        <end position="50"/>
    </location>
</feature>
<feature type="compositionally biased region" description="Basic and acidic residues" evidence="1">
    <location>
        <begin position="143"/>
        <end position="154"/>
    </location>
</feature>
<dbReference type="InterPro" id="IPR027267">
    <property type="entry name" value="AH/BAR_dom_sf"/>
</dbReference>
<feature type="domain" description="PDZ" evidence="3">
    <location>
        <begin position="481"/>
        <end position="557"/>
    </location>
</feature>
<evidence type="ECO:0000259" key="3">
    <source>
        <dbReference type="PROSITE" id="PS50106"/>
    </source>
</evidence>
<proteinExistence type="predicted"/>